<evidence type="ECO:0000313" key="1">
    <source>
        <dbReference type="EMBL" id="CAJ1004656.1"/>
    </source>
</evidence>
<keyword evidence="2" id="KW-1185">Reference proteome</keyword>
<organism evidence="1 2">
    <name type="scientific">Brevibacillus aydinogluensis</name>
    <dbReference type="NCBI Taxonomy" id="927786"/>
    <lineage>
        <taxon>Bacteria</taxon>
        <taxon>Bacillati</taxon>
        <taxon>Bacillota</taxon>
        <taxon>Bacilli</taxon>
        <taxon>Bacillales</taxon>
        <taxon>Paenibacillaceae</taxon>
        <taxon>Brevibacillus</taxon>
    </lineage>
</organism>
<protein>
    <submittedName>
        <fullName evidence="1">Four helix bundle protein</fullName>
    </submittedName>
</protein>
<dbReference type="AlphaFoldDB" id="A0AA48MFM6"/>
<dbReference type="Proteomes" id="UP001189619">
    <property type="component" value="Chromosome"/>
</dbReference>
<dbReference type="KEGG" id="bayd:BSPP4475_20495"/>
<reference evidence="1" key="1">
    <citation type="submission" date="2023-07" db="EMBL/GenBank/DDBJ databases">
        <authorList>
            <person name="Ivanov I."/>
            <person name="Teneva D."/>
            <person name="Stoikov I."/>
        </authorList>
    </citation>
    <scope>NUCLEOTIDE SEQUENCE</scope>
    <source>
        <strain evidence="1">4475</strain>
    </source>
</reference>
<evidence type="ECO:0000313" key="2">
    <source>
        <dbReference type="Proteomes" id="UP001189619"/>
    </source>
</evidence>
<accession>A0AA48MFM6</accession>
<sequence length="64" mass="7442">MEVREANMRQLEIWKRTLAYELAMMEPQSVSACQDFLRRLESFERELQRESDAALTAPIAGQVP</sequence>
<dbReference type="EMBL" id="OY569118">
    <property type="protein sequence ID" value="CAJ1004656.1"/>
    <property type="molecule type" value="Genomic_DNA"/>
</dbReference>
<dbReference type="RefSeq" id="WP_171567393.1">
    <property type="nucleotide sequence ID" value="NZ_JAUSVZ010000013.1"/>
</dbReference>
<proteinExistence type="predicted"/>
<gene>
    <name evidence="1" type="ORF">BSPP4475_20495</name>
</gene>
<name>A0AA48MFM6_9BACL</name>